<feature type="region of interest" description="Disordered" evidence="9">
    <location>
        <begin position="186"/>
        <end position="310"/>
    </location>
</feature>
<dbReference type="GeneID" id="41975933"/>
<feature type="region of interest" description="Disordered" evidence="9">
    <location>
        <begin position="566"/>
        <end position="611"/>
    </location>
</feature>
<dbReference type="GO" id="GO:0005576">
    <property type="term" value="C:extracellular region"/>
    <property type="evidence" value="ECO:0007669"/>
    <property type="project" value="UniProtKB-SubCell"/>
</dbReference>
<comment type="similarity">
    <text evidence="3">Belongs to the RBT5 family.</text>
</comment>
<feature type="compositionally biased region" description="Low complexity" evidence="9">
    <location>
        <begin position="239"/>
        <end position="261"/>
    </location>
</feature>
<keyword evidence="7" id="KW-1015">Disulfide bond</keyword>
<keyword evidence="5" id="KW-0325">Glycoprotein</keyword>
<dbReference type="AlphaFoldDB" id="A0A507B222"/>
<dbReference type="Pfam" id="PF05730">
    <property type="entry name" value="CFEM"/>
    <property type="match status" value="1"/>
</dbReference>
<keyword evidence="8" id="KW-0449">Lipoprotein</keyword>
<proteinExistence type="inferred from homology"/>
<dbReference type="EMBL" id="SKBQ01000056">
    <property type="protein sequence ID" value="TPX10600.1"/>
    <property type="molecule type" value="Genomic_DNA"/>
</dbReference>
<keyword evidence="4" id="KW-0964">Secreted</keyword>
<evidence type="ECO:0000256" key="6">
    <source>
        <dbReference type="ARBA" id="ARBA00022729"/>
    </source>
</evidence>
<dbReference type="OrthoDB" id="5431405at2759"/>
<feature type="compositionally biased region" description="Polar residues" evidence="9">
    <location>
        <begin position="386"/>
        <end position="400"/>
    </location>
</feature>
<dbReference type="GO" id="GO:0098552">
    <property type="term" value="C:side of membrane"/>
    <property type="evidence" value="ECO:0007669"/>
    <property type="project" value="UniProtKB-KW"/>
</dbReference>
<dbReference type="InParanoid" id="A0A507B222"/>
<gene>
    <name evidence="11" type="ORF">E0L32_008486</name>
</gene>
<name>A0A507B222_9PEZI</name>
<keyword evidence="6" id="KW-0732">Signal</keyword>
<evidence type="ECO:0000256" key="5">
    <source>
        <dbReference type="ARBA" id="ARBA00022622"/>
    </source>
</evidence>
<organism evidence="11 12">
    <name type="scientific">Thyridium curvatum</name>
    <dbReference type="NCBI Taxonomy" id="1093900"/>
    <lineage>
        <taxon>Eukaryota</taxon>
        <taxon>Fungi</taxon>
        <taxon>Dikarya</taxon>
        <taxon>Ascomycota</taxon>
        <taxon>Pezizomycotina</taxon>
        <taxon>Sordariomycetes</taxon>
        <taxon>Sordariomycetidae</taxon>
        <taxon>Thyridiales</taxon>
        <taxon>Thyridiaceae</taxon>
        <taxon>Thyridium</taxon>
    </lineage>
</organism>
<comment type="caution">
    <text evidence="11">The sequence shown here is derived from an EMBL/GenBank/DDBJ whole genome shotgun (WGS) entry which is preliminary data.</text>
</comment>
<evidence type="ECO:0000256" key="7">
    <source>
        <dbReference type="ARBA" id="ARBA00023157"/>
    </source>
</evidence>
<evidence type="ECO:0000256" key="1">
    <source>
        <dbReference type="ARBA" id="ARBA00004589"/>
    </source>
</evidence>
<evidence type="ECO:0000256" key="4">
    <source>
        <dbReference type="ARBA" id="ARBA00022525"/>
    </source>
</evidence>
<dbReference type="InterPro" id="IPR008427">
    <property type="entry name" value="Extracellular_membr_CFEM_dom"/>
</dbReference>
<evidence type="ECO:0000256" key="9">
    <source>
        <dbReference type="SAM" id="MobiDB-lite"/>
    </source>
</evidence>
<accession>A0A507B222</accession>
<dbReference type="STRING" id="1093900.A0A507B222"/>
<evidence type="ECO:0000313" key="12">
    <source>
        <dbReference type="Proteomes" id="UP000319257"/>
    </source>
</evidence>
<protein>
    <recommendedName>
        <fullName evidence="10">CFEM domain-containing protein</fullName>
    </recommendedName>
</protein>
<feature type="domain" description="CFEM" evidence="10">
    <location>
        <begin position="423"/>
        <end position="484"/>
    </location>
</feature>
<feature type="compositionally biased region" description="Low complexity" evidence="9">
    <location>
        <begin position="374"/>
        <end position="385"/>
    </location>
</feature>
<dbReference type="Proteomes" id="UP000319257">
    <property type="component" value="Unassembled WGS sequence"/>
</dbReference>
<dbReference type="RefSeq" id="XP_030992311.1">
    <property type="nucleotide sequence ID" value="XM_031143346.1"/>
</dbReference>
<evidence type="ECO:0000256" key="2">
    <source>
        <dbReference type="ARBA" id="ARBA00004613"/>
    </source>
</evidence>
<sequence length="643" mass="65900">MKSVSVLGFAAGAAATFGFHNAPPFTCPENTDNKCTPKQIPGFDFNDATPGPFNNYDGFDFFGWECKSGSGRRDRFDARTFGGKSIFGSCGPDKQSSPSFGCGKGGQTDKFSLGGIHVIPEFDCDLEFHYDMPDGSQCKHRSPCSSKGTWVKNNQCGGAKNVTIVYPPQPQKPKKTCGVHVPSMTFDCGTKSIPPPTKPATKPATTKPATTAPPTKPVTTPAVPTTSVDTDTCSDEESTTTPATKPATTPSSPGVTTPTQSKPSETQPTQSKPSETKPTQSKPTQTTPGQTTTSNSPGSSTSSVPSVGTPSVSTGFSITTTSFMSTSTIFTTSVSTITSCAPTVPNCPAGSVTTTIVTVPVSTTICPVTETRSVPVSKPVESKPPQQSTTTGNSPVSSPSKPAESLPATSTKPKGPEETLPCPAVVPQCLNTFLFKLSCSDNTDHACYCPDKLFVENVFSCIYAHGESDTIVSQAVVFFQGLCAPYVPKNPAIVTGATVTTYITVTATPTVPAQQQTTVIVDQTTVVPCTDESGSTIPNSSTTVTISTAMTVPQVGFTTTAGTVNIVPGPTNPAGPAETGKVSPPGATNTKNSPVGGGAANPTGTGAVKPTPTGGFATVNAGGRTSAGFGLAGFVVMAVAALL</sequence>
<keyword evidence="5" id="KW-0336">GPI-anchor</keyword>
<reference evidence="11 12" key="1">
    <citation type="submission" date="2019-06" db="EMBL/GenBank/DDBJ databases">
        <title>Draft genome sequence of the filamentous fungus Phialemoniopsis curvata isolated from diesel fuel.</title>
        <authorList>
            <person name="Varaljay V.A."/>
            <person name="Lyon W.J."/>
            <person name="Crouch A.L."/>
            <person name="Drake C.E."/>
            <person name="Hollomon J.M."/>
            <person name="Nadeau L.J."/>
            <person name="Nunn H.S."/>
            <person name="Stevenson B.S."/>
            <person name="Bojanowski C.L."/>
            <person name="Crookes-Goodson W.J."/>
        </authorList>
    </citation>
    <scope>NUCLEOTIDE SEQUENCE [LARGE SCALE GENOMIC DNA]</scope>
    <source>
        <strain evidence="11 12">D216</strain>
    </source>
</reference>
<keyword evidence="5" id="KW-0472">Membrane</keyword>
<evidence type="ECO:0000313" key="11">
    <source>
        <dbReference type="EMBL" id="TPX10600.1"/>
    </source>
</evidence>
<keyword evidence="12" id="KW-1185">Reference proteome</keyword>
<feature type="compositionally biased region" description="Polar residues" evidence="9">
    <location>
        <begin position="262"/>
        <end position="273"/>
    </location>
</feature>
<evidence type="ECO:0000259" key="10">
    <source>
        <dbReference type="Pfam" id="PF05730"/>
    </source>
</evidence>
<evidence type="ECO:0000256" key="8">
    <source>
        <dbReference type="ARBA" id="ARBA00023288"/>
    </source>
</evidence>
<feature type="compositionally biased region" description="Low complexity" evidence="9">
    <location>
        <begin position="199"/>
        <end position="231"/>
    </location>
</feature>
<feature type="compositionally biased region" description="Low complexity" evidence="9">
    <location>
        <begin position="276"/>
        <end position="310"/>
    </location>
</feature>
<feature type="region of interest" description="Disordered" evidence="9">
    <location>
        <begin position="374"/>
        <end position="419"/>
    </location>
</feature>
<evidence type="ECO:0000256" key="3">
    <source>
        <dbReference type="ARBA" id="ARBA00010031"/>
    </source>
</evidence>
<comment type="subcellular location">
    <subcellularLocation>
        <location evidence="1">Membrane</location>
        <topology evidence="1">Lipid-anchor</topology>
        <topology evidence="1">GPI-anchor</topology>
    </subcellularLocation>
    <subcellularLocation>
        <location evidence="2">Secreted</location>
    </subcellularLocation>
</comment>